<accession>A0ABW4MIW0</accession>
<dbReference type="InterPro" id="IPR020210">
    <property type="entry name" value="Uncharacterised_YpbF_TM"/>
</dbReference>
<evidence type="ECO:0000313" key="2">
    <source>
        <dbReference type="EMBL" id="MFD1777293.1"/>
    </source>
</evidence>
<evidence type="ECO:0000256" key="1">
    <source>
        <dbReference type="SAM" id="Phobius"/>
    </source>
</evidence>
<comment type="caution">
    <text evidence="2">The sequence shown here is derived from an EMBL/GenBank/DDBJ whole genome shotgun (WGS) entry which is preliminary data.</text>
</comment>
<proteinExistence type="predicted"/>
<feature type="transmembrane region" description="Helical" evidence="1">
    <location>
        <begin position="43"/>
        <end position="62"/>
    </location>
</feature>
<reference evidence="3" key="1">
    <citation type="journal article" date="2019" name="Int. J. Syst. Evol. Microbiol.">
        <title>The Global Catalogue of Microorganisms (GCM) 10K type strain sequencing project: providing services to taxonomists for standard genome sequencing and annotation.</title>
        <authorList>
            <consortium name="The Broad Institute Genomics Platform"/>
            <consortium name="The Broad Institute Genome Sequencing Center for Infectious Disease"/>
            <person name="Wu L."/>
            <person name="Ma J."/>
        </authorList>
    </citation>
    <scope>NUCLEOTIDE SEQUENCE [LARGE SCALE GENOMIC DNA]</scope>
    <source>
        <strain evidence="3">CCUG 15531</strain>
    </source>
</reference>
<sequence>MEGLKIEEKIKELNEYTDDVTKQMLQHSVDKKRKFEKLKARAYYMKLCALFLLSIFLVYVYKTIVLPYSQSTELMISIFLDGSIYFMFVFIIGGLYGGIRYVDKKKDEAEDKYHAIRCEIVDKSKDLWKEPVQWRERQRVFEMMKKEFDVNLYHESK</sequence>
<keyword evidence="1" id="KW-0812">Transmembrane</keyword>
<keyword evidence="1" id="KW-0472">Membrane</keyword>
<keyword evidence="3" id="KW-1185">Reference proteome</keyword>
<protein>
    <submittedName>
        <fullName evidence="2">YpbF family protein</fullName>
    </submittedName>
</protein>
<name>A0ABW4MIW0_9BACI</name>
<keyword evidence="1" id="KW-1133">Transmembrane helix</keyword>
<dbReference type="Proteomes" id="UP001597227">
    <property type="component" value="Unassembled WGS sequence"/>
</dbReference>
<organism evidence="2 3">
    <name type="scientific">Fredinandcohnia salidurans</name>
    <dbReference type="NCBI Taxonomy" id="2595041"/>
    <lineage>
        <taxon>Bacteria</taxon>
        <taxon>Bacillati</taxon>
        <taxon>Bacillota</taxon>
        <taxon>Bacilli</taxon>
        <taxon>Bacillales</taxon>
        <taxon>Bacillaceae</taxon>
        <taxon>Fredinandcohnia</taxon>
    </lineage>
</organism>
<evidence type="ECO:0000313" key="3">
    <source>
        <dbReference type="Proteomes" id="UP001597227"/>
    </source>
</evidence>
<dbReference type="RefSeq" id="WP_304218206.1">
    <property type="nucleotide sequence ID" value="NZ_JBHUEK010000004.1"/>
</dbReference>
<dbReference type="EMBL" id="JBHUEK010000004">
    <property type="protein sequence ID" value="MFD1777293.1"/>
    <property type="molecule type" value="Genomic_DNA"/>
</dbReference>
<dbReference type="Pfam" id="PF10864">
    <property type="entry name" value="DUF2663"/>
    <property type="match status" value="1"/>
</dbReference>
<gene>
    <name evidence="2" type="ORF">ACFSFW_01185</name>
</gene>
<feature type="transmembrane region" description="Helical" evidence="1">
    <location>
        <begin position="74"/>
        <end position="96"/>
    </location>
</feature>